<dbReference type="Gene3D" id="3.40.630.40">
    <property type="entry name" value="Zn-dependent exopeptidases"/>
    <property type="match status" value="1"/>
</dbReference>
<comment type="caution">
    <text evidence="2">The sequence shown here is derived from an EMBL/GenBank/DDBJ whole genome shotgun (WGS) entry which is preliminary data.</text>
</comment>
<dbReference type="GO" id="GO:0009253">
    <property type="term" value="P:peptidoglycan catabolic process"/>
    <property type="evidence" value="ECO:0007669"/>
    <property type="project" value="InterPro"/>
</dbReference>
<dbReference type="SMART" id="SM00646">
    <property type="entry name" value="Ami_3"/>
    <property type="match status" value="1"/>
</dbReference>
<dbReference type="InterPro" id="IPR002508">
    <property type="entry name" value="MurNAc-LAA_cat"/>
</dbReference>
<dbReference type="InterPro" id="IPR050695">
    <property type="entry name" value="N-acetylmuramoyl_amidase_3"/>
</dbReference>
<dbReference type="PANTHER" id="PTHR30404:SF8">
    <property type="entry name" value="AUTOLYSIN PH-RELATED"/>
    <property type="match status" value="1"/>
</dbReference>
<dbReference type="CDD" id="cd02696">
    <property type="entry name" value="MurNAc-LAA"/>
    <property type="match status" value="1"/>
</dbReference>
<sequence length="277" mass="30405">MSVFTVDFGHTLSGGDTGAGGNGLREEKLTREIGNLVVQGLRKEGHTVYPIQLDYANTLVESLNYRVNKIISINPTQSISIHINAATNIEATGVEVWGDNLCKDMCIRISDNISKEFNLANRGFKNGCESLALVGLYGLSNAPALLVECFFISNSNDCSKYNAQKYADCIVSGILNKKINNVVEERKYDMKNLVCYCNAIDKRAAEYLADHLQCPCIDATLPFNYSNVAENIIAVGGDNPRKGENGQVGFTGYTTKYIAGKDRYETAKEVLKFIGKL</sequence>
<dbReference type="PANTHER" id="PTHR30404">
    <property type="entry name" value="N-ACETYLMURAMOYL-L-ALANINE AMIDASE"/>
    <property type="match status" value="1"/>
</dbReference>
<dbReference type="Pfam" id="PF01520">
    <property type="entry name" value="Amidase_3"/>
    <property type="match status" value="1"/>
</dbReference>
<feature type="domain" description="MurNAc-LAA" evidence="1">
    <location>
        <begin position="67"/>
        <end position="175"/>
    </location>
</feature>
<dbReference type="SUPFAM" id="SSF53187">
    <property type="entry name" value="Zn-dependent exopeptidases"/>
    <property type="match status" value="1"/>
</dbReference>
<dbReference type="GO" id="GO:0008745">
    <property type="term" value="F:N-acetylmuramoyl-L-alanine amidase activity"/>
    <property type="evidence" value="ECO:0007669"/>
    <property type="project" value="InterPro"/>
</dbReference>
<dbReference type="AlphaFoldDB" id="A0A645EK21"/>
<evidence type="ECO:0000259" key="1">
    <source>
        <dbReference type="SMART" id="SM00646"/>
    </source>
</evidence>
<gene>
    <name evidence="2" type="ORF">SDC9_148688</name>
</gene>
<organism evidence="2">
    <name type="scientific">bioreactor metagenome</name>
    <dbReference type="NCBI Taxonomy" id="1076179"/>
    <lineage>
        <taxon>unclassified sequences</taxon>
        <taxon>metagenomes</taxon>
        <taxon>ecological metagenomes</taxon>
    </lineage>
</organism>
<protein>
    <recommendedName>
        <fullName evidence="1">MurNAc-LAA domain-containing protein</fullName>
    </recommendedName>
</protein>
<dbReference type="Gene3D" id="3.40.50.12090">
    <property type="match status" value="1"/>
</dbReference>
<dbReference type="EMBL" id="VSSQ01047478">
    <property type="protein sequence ID" value="MPN01479.1"/>
    <property type="molecule type" value="Genomic_DNA"/>
</dbReference>
<proteinExistence type="predicted"/>
<dbReference type="GO" id="GO:0030288">
    <property type="term" value="C:outer membrane-bounded periplasmic space"/>
    <property type="evidence" value="ECO:0007669"/>
    <property type="project" value="TreeGrafter"/>
</dbReference>
<evidence type="ECO:0000313" key="2">
    <source>
        <dbReference type="EMBL" id="MPN01479.1"/>
    </source>
</evidence>
<reference evidence="2" key="1">
    <citation type="submission" date="2019-08" db="EMBL/GenBank/DDBJ databases">
        <authorList>
            <person name="Kucharzyk K."/>
            <person name="Murdoch R.W."/>
            <person name="Higgins S."/>
            <person name="Loffler F."/>
        </authorList>
    </citation>
    <scope>NUCLEOTIDE SEQUENCE</scope>
</reference>
<name>A0A645EK21_9ZZZZ</name>
<accession>A0A645EK21</accession>